<dbReference type="InterPro" id="IPR043727">
    <property type="entry name" value="Lmo0937-like"/>
</dbReference>
<gene>
    <name evidence="2" type="ORF">SAMN04488522_105127</name>
</gene>
<dbReference type="AlphaFoldDB" id="A0A1M5IYX8"/>
<evidence type="ECO:0000313" key="2">
    <source>
        <dbReference type="EMBL" id="SHG33558.1"/>
    </source>
</evidence>
<evidence type="ECO:0000313" key="3">
    <source>
        <dbReference type="Proteomes" id="UP000184287"/>
    </source>
</evidence>
<keyword evidence="1" id="KW-0472">Membrane</keyword>
<accession>A0A1M5IYX8</accession>
<feature type="transmembrane region" description="Helical" evidence="1">
    <location>
        <begin position="31"/>
        <end position="49"/>
    </location>
</feature>
<keyword evidence="3" id="KW-1185">Reference proteome</keyword>
<dbReference type="STRING" id="288992.SAMN04488522_105127"/>
<dbReference type="Proteomes" id="UP000184287">
    <property type="component" value="Unassembled WGS sequence"/>
</dbReference>
<dbReference type="NCBIfam" id="NF033488">
    <property type="entry name" value="lmo0937_fam_TM"/>
    <property type="match status" value="1"/>
</dbReference>
<evidence type="ECO:0008006" key="4">
    <source>
        <dbReference type="Google" id="ProtNLM"/>
    </source>
</evidence>
<organism evidence="2 3">
    <name type="scientific">Pedobacter caeni</name>
    <dbReference type="NCBI Taxonomy" id="288992"/>
    <lineage>
        <taxon>Bacteria</taxon>
        <taxon>Pseudomonadati</taxon>
        <taxon>Bacteroidota</taxon>
        <taxon>Sphingobacteriia</taxon>
        <taxon>Sphingobacteriales</taxon>
        <taxon>Sphingobacteriaceae</taxon>
        <taxon>Pedobacter</taxon>
    </lineage>
</organism>
<reference evidence="3" key="1">
    <citation type="submission" date="2016-11" db="EMBL/GenBank/DDBJ databases">
        <authorList>
            <person name="Varghese N."/>
            <person name="Submissions S."/>
        </authorList>
    </citation>
    <scope>NUCLEOTIDE SEQUENCE [LARGE SCALE GENOMIC DNA]</scope>
    <source>
        <strain evidence="3">DSM 16990</strain>
    </source>
</reference>
<evidence type="ECO:0000256" key="1">
    <source>
        <dbReference type="SAM" id="Phobius"/>
    </source>
</evidence>
<keyword evidence="1" id="KW-0812">Transmembrane</keyword>
<keyword evidence="1" id="KW-1133">Transmembrane helix</keyword>
<sequence>MGNLLYLVAVVLVILWVIGFFFHGFGPNVGNLIHVLLVIAVIAILLKVINRAS</sequence>
<dbReference type="EMBL" id="FQUQ01000005">
    <property type="protein sequence ID" value="SHG33558.1"/>
    <property type="molecule type" value="Genomic_DNA"/>
</dbReference>
<feature type="transmembrane region" description="Helical" evidence="1">
    <location>
        <begin position="5"/>
        <end position="25"/>
    </location>
</feature>
<name>A0A1M5IYX8_9SPHI</name>
<dbReference type="RefSeq" id="WP_143166907.1">
    <property type="nucleotide sequence ID" value="NZ_FQUQ01000005.1"/>
</dbReference>
<proteinExistence type="predicted"/>
<dbReference type="Pfam" id="PF18919">
    <property type="entry name" value="DUF5670"/>
    <property type="match status" value="1"/>
</dbReference>
<protein>
    <recommendedName>
        <fullName evidence="4">Lmo0937 family membrane protein</fullName>
    </recommendedName>
</protein>